<feature type="region of interest" description="Disordered" evidence="1">
    <location>
        <begin position="436"/>
        <end position="474"/>
    </location>
</feature>
<dbReference type="InterPro" id="IPR013922">
    <property type="entry name" value="Cyclin_PHO80-like"/>
</dbReference>
<dbReference type="GO" id="GO:0005634">
    <property type="term" value="C:nucleus"/>
    <property type="evidence" value="ECO:0007669"/>
    <property type="project" value="TreeGrafter"/>
</dbReference>
<dbReference type="AlphaFoldDB" id="A0A1X0RPD5"/>
<sequence length="474" mass="54086">MVKKVQNIPYTAALETFKRLAVLPGSNALSTTAVHSLTPRWMFPKHQWHHHQQQQQQQKKHELEHQTYLVPPQRTKSLQHSFTQQPKEPMPNATDAKPNITLSITEIAEFSSTIVYLLWHVRRQSVMDLHSSSKTGVMSTITNLEQIKTTADMANMTSRAFKKFCKQILSVTQLSESVVLLSLKYIAILLHNSPGIQGADGSEYRLFTVALMLANKYLDDNTFTNKTWSEVSGMKVTDLNIMELEFLDVLQFKLSIKKEEYERWRTALLGFRSQLLGISKEVQKQKTMETIAISTHPLQWPQQQQRHFLPHPTYCLEQQRTSMISSVMPTPTTRDFHLFSKSQQRYPQPIIHGPLTRVQLKIPPHSAYQRMPTTSSVPVMFNPIDVYNTRSSSLSSAVKGEQNETNTFYPGKERPVAPNMSQATYTSYPQRSCTLLSPKPVYVNSRTSSLPRTGDNNNNNDSNNSNSNTTLIYA</sequence>
<evidence type="ECO:0000313" key="3">
    <source>
        <dbReference type="Proteomes" id="UP000242381"/>
    </source>
</evidence>
<feature type="region of interest" description="Disordered" evidence="1">
    <location>
        <begin position="395"/>
        <end position="419"/>
    </location>
</feature>
<feature type="compositionally biased region" description="Low complexity" evidence="1">
    <location>
        <begin position="455"/>
        <end position="468"/>
    </location>
</feature>
<dbReference type="Proteomes" id="UP000242381">
    <property type="component" value="Unassembled WGS sequence"/>
</dbReference>
<dbReference type="SUPFAM" id="SSF47954">
    <property type="entry name" value="Cyclin-like"/>
    <property type="match status" value="1"/>
</dbReference>
<dbReference type="GO" id="GO:0016538">
    <property type="term" value="F:cyclin-dependent protein serine/threonine kinase regulator activity"/>
    <property type="evidence" value="ECO:0007669"/>
    <property type="project" value="TreeGrafter"/>
</dbReference>
<dbReference type="InterPro" id="IPR036915">
    <property type="entry name" value="Cyclin-like_sf"/>
</dbReference>
<evidence type="ECO:0000256" key="1">
    <source>
        <dbReference type="SAM" id="MobiDB-lite"/>
    </source>
</evidence>
<dbReference type="Gene3D" id="1.10.472.10">
    <property type="entry name" value="Cyclin-like"/>
    <property type="match status" value="1"/>
</dbReference>
<proteinExistence type="predicted"/>
<evidence type="ECO:0000313" key="2">
    <source>
        <dbReference type="EMBL" id="ORE13943.1"/>
    </source>
</evidence>
<dbReference type="GO" id="GO:0000307">
    <property type="term" value="C:cyclin-dependent protein kinase holoenzyme complex"/>
    <property type="evidence" value="ECO:0007669"/>
    <property type="project" value="TreeGrafter"/>
</dbReference>
<dbReference type="VEuPathDB" id="FungiDB:BCV72DRAFT_112739"/>
<dbReference type="PANTHER" id="PTHR15615">
    <property type="match status" value="1"/>
</dbReference>
<evidence type="ECO:0008006" key="4">
    <source>
        <dbReference type="Google" id="ProtNLM"/>
    </source>
</evidence>
<accession>A0A1X0RPD5</accession>
<dbReference type="PANTHER" id="PTHR15615:SF27">
    <property type="entry name" value="PHO85 CYCLIN CLG1"/>
    <property type="match status" value="1"/>
</dbReference>
<dbReference type="Pfam" id="PF08613">
    <property type="entry name" value="Cyclin"/>
    <property type="match status" value="1"/>
</dbReference>
<organism evidence="2 3">
    <name type="scientific">Rhizopus microsporus</name>
    <dbReference type="NCBI Taxonomy" id="58291"/>
    <lineage>
        <taxon>Eukaryota</taxon>
        <taxon>Fungi</taxon>
        <taxon>Fungi incertae sedis</taxon>
        <taxon>Mucoromycota</taxon>
        <taxon>Mucoromycotina</taxon>
        <taxon>Mucoromycetes</taxon>
        <taxon>Mucorales</taxon>
        <taxon>Mucorineae</taxon>
        <taxon>Rhizopodaceae</taxon>
        <taxon>Rhizopus</taxon>
    </lineage>
</organism>
<name>A0A1X0RPD5_RHIZD</name>
<dbReference type="EMBL" id="KV921500">
    <property type="protein sequence ID" value="ORE13943.1"/>
    <property type="molecule type" value="Genomic_DNA"/>
</dbReference>
<reference evidence="2 3" key="1">
    <citation type="journal article" date="2016" name="Proc. Natl. Acad. Sci. U.S.A.">
        <title>Lipid metabolic changes in an early divergent fungus govern the establishment of a mutualistic symbiosis with endobacteria.</title>
        <authorList>
            <person name="Lastovetsky O.A."/>
            <person name="Gaspar M.L."/>
            <person name="Mondo S.J."/>
            <person name="LaButti K.M."/>
            <person name="Sandor L."/>
            <person name="Grigoriev I.V."/>
            <person name="Henry S.A."/>
            <person name="Pawlowska T.E."/>
        </authorList>
    </citation>
    <scope>NUCLEOTIDE SEQUENCE [LARGE SCALE GENOMIC DNA]</scope>
    <source>
        <strain evidence="2 3">ATCC 11559</strain>
    </source>
</reference>
<dbReference type="CDD" id="cd20557">
    <property type="entry name" value="CYCLIN_ScPCL1-like"/>
    <property type="match status" value="1"/>
</dbReference>
<dbReference type="GO" id="GO:0019901">
    <property type="term" value="F:protein kinase binding"/>
    <property type="evidence" value="ECO:0007669"/>
    <property type="project" value="InterPro"/>
</dbReference>
<gene>
    <name evidence="2" type="ORF">BCV71DRAFT_267899</name>
</gene>
<protein>
    <recommendedName>
        <fullName evidence="4">Cyclin-domain-containing protein</fullName>
    </recommendedName>
</protein>